<dbReference type="EMBL" id="BPLR01012035">
    <property type="protein sequence ID" value="GIY50849.1"/>
    <property type="molecule type" value="Genomic_DNA"/>
</dbReference>
<evidence type="ECO:0000313" key="2">
    <source>
        <dbReference type="Proteomes" id="UP001054945"/>
    </source>
</evidence>
<sequence>MVPFVVVQNPHFEAWSLCLPVWVIGLFSSEPESDSILSAHLLVSFPISTLFRNSQGEFLCPPKVDILSSSHAAQRYYESQIPTCIIKDDKYSIL</sequence>
<reference evidence="1 2" key="1">
    <citation type="submission" date="2021-06" db="EMBL/GenBank/DDBJ databases">
        <title>Caerostris extrusa draft genome.</title>
        <authorList>
            <person name="Kono N."/>
            <person name="Arakawa K."/>
        </authorList>
    </citation>
    <scope>NUCLEOTIDE SEQUENCE [LARGE SCALE GENOMIC DNA]</scope>
</reference>
<keyword evidence="2" id="KW-1185">Reference proteome</keyword>
<evidence type="ECO:0000313" key="1">
    <source>
        <dbReference type="EMBL" id="GIY50849.1"/>
    </source>
</evidence>
<gene>
    <name evidence="1" type="ORF">CEXT_4621</name>
</gene>
<proteinExistence type="predicted"/>
<dbReference type="Proteomes" id="UP001054945">
    <property type="component" value="Unassembled WGS sequence"/>
</dbReference>
<protein>
    <submittedName>
        <fullName evidence="1">Uncharacterized protein</fullName>
    </submittedName>
</protein>
<organism evidence="1 2">
    <name type="scientific">Caerostris extrusa</name>
    <name type="common">Bark spider</name>
    <name type="synonym">Caerostris bankana</name>
    <dbReference type="NCBI Taxonomy" id="172846"/>
    <lineage>
        <taxon>Eukaryota</taxon>
        <taxon>Metazoa</taxon>
        <taxon>Ecdysozoa</taxon>
        <taxon>Arthropoda</taxon>
        <taxon>Chelicerata</taxon>
        <taxon>Arachnida</taxon>
        <taxon>Araneae</taxon>
        <taxon>Araneomorphae</taxon>
        <taxon>Entelegynae</taxon>
        <taxon>Araneoidea</taxon>
        <taxon>Araneidae</taxon>
        <taxon>Caerostris</taxon>
    </lineage>
</organism>
<dbReference type="AlphaFoldDB" id="A0AAV4TXZ0"/>
<accession>A0AAV4TXZ0</accession>
<comment type="caution">
    <text evidence="1">The sequence shown here is derived from an EMBL/GenBank/DDBJ whole genome shotgun (WGS) entry which is preliminary data.</text>
</comment>
<name>A0AAV4TXZ0_CAEEX</name>